<dbReference type="OrthoDB" id="273988at2"/>
<evidence type="ECO:0000256" key="7">
    <source>
        <dbReference type="SAM" id="Phobius"/>
    </source>
</evidence>
<dbReference type="Proteomes" id="UP000050956">
    <property type="component" value="Unassembled WGS sequence"/>
</dbReference>
<dbReference type="InterPro" id="IPR012430">
    <property type="entry name" value="TMEM43_fam"/>
</dbReference>
<keyword evidence="9" id="KW-1185">Reference proteome</keyword>
<dbReference type="AlphaFoldDB" id="A0A0R0D4W1"/>
<dbReference type="PATRIC" id="fig|336566.3.peg.1334"/>
<dbReference type="GO" id="GO:0071763">
    <property type="term" value="P:nuclear membrane organization"/>
    <property type="evidence" value="ECO:0007669"/>
    <property type="project" value="TreeGrafter"/>
</dbReference>
<comment type="caution">
    <text evidence="8">The sequence shown here is derived from an EMBL/GenBank/DDBJ whole genome shotgun (WGS) entry which is preliminary data.</text>
</comment>
<evidence type="ECO:0000313" key="8">
    <source>
        <dbReference type="EMBL" id="KRG76560.1"/>
    </source>
</evidence>
<dbReference type="RefSeq" id="WP_057638084.1">
    <property type="nucleotide sequence ID" value="NZ_LDJM01000022.1"/>
</dbReference>
<dbReference type="GO" id="GO:0006629">
    <property type="term" value="P:lipid metabolic process"/>
    <property type="evidence" value="ECO:0007669"/>
    <property type="project" value="TreeGrafter"/>
</dbReference>
<evidence type="ECO:0000256" key="4">
    <source>
        <dbReference type="ARBA" id="ARBA00022824"/>
    </source>
</evidence>
<dbReference type="Pfam" id="PF07787">
    <property type="entry name" value="TMEM43"/>
    <property type="match status" value="1"/>
</dbReference>
<keyword evidence="6 7" id="KW-0472">Membrane</keyword>
<dbReference type="GO" id="GO:0012505">
    <property type="term" value="C:endomembrane system"/>
    <property type="evidence" value="ECO:0007669"/>
    <property type="project" value="UniProtKB-SubCell"/>
</dbReference>
<reference evidence="8 9" key="1">
    <citation type="submission" date="2015-05" db="EMBL/GenBank/DDBJ databases">
        <title>Genome sequencing and analysis of members of genus Stenotrophomonas.</title>
        <authorList>
            <person name="Patil P.P."/>
            <person name="Midha S."/>
            <person name="Patil P.B."/>
        </authorList>
    </citation>
    <scope>NUCLEOTIDE SEQUENCE [LARGE SCALE GENOMIC DNA]</scope>
    <source>
        <strain evidence="8 9">DSM 24757</strain>
    </source>
</reference>
<dbReference type="PANTHER" id="PTHR13416:SF2">
    <property type="entry name" value="TRANSMEMBRANE PROTEIN 43"/>
    <property type="match status" value="1"/>
</dbReference>
<feature type="transmembrane region" description="Helical" evidence="7">
    <location>
        <begin position="332"/>
        <end position="352"/>
    </location>
</feature>
<feature type="transmembrane region" description="Helical" evidence="7">
    <location>
        <begin position="358"/>
        <end position="377"/>
    </location>
</feature>
<sequence length="394" mass="41905">MSVTKVETQSWFSRLKQSVMGVLVGLGLLLAMLMLLFWNEGRAVKTARGLSQGASDLVMASPQQVDPALEGKLVYLVGEPLAPVPLHDTHTGVSAPGLRLQRKVEMYQWVQDSQSKQEVALGGTQTTTTQYSYNAQWSEQAVDSSRFEQAAQYSNPAMALRGESFLAEGVQLGSWALDAPVLGQLGAGQAYPVSQYDLVALQHAIGPQLPVQLVDGQIHVGANPQVPAVGDYRISYSIVPVQALSIIGRQTGHGIRPWQADSGSQVLMVQTGVVAAEQMFSQAHSGNSSMTWIFRALGTLLLVIAINMVLGPLSVAASVLPVLSRVLAMGTGLIATCVGVALSVFTMALAWIFYRPLLALAIIAVGIALVAAVVMLIGKRRRQLVAMPPPVSAS</sequence>
<evidence type="ECO:0000256" key="6">
    <source>
        <dbReference type="ARBA" id="ARBA00023136"/>
    </source>
</evidence>
<accession>A0A0R0D4W1</accession>
<feature type="transmembrane region" description="Helical" evidence="7">
    <location>
        <begin position="20"/>
        <end position="38"/>
    </location>
</feature>
<evidence type="ECO:0000256" key="2">
    <source>
        <dbReference type="ARBA" id="ARBA00004586"/>
    </source>
</evidence>
<evidence type="ECO:0000256" key="3">
    <source>
        <dbReference type="ARBA" id="ARBA00022692"/>
    </source>
</evidence>
<evidence type="ECO:0008006" key="10">
    <source>
        <dbReference type="Google" id="ProtNLM"/>
    </source>
</evidence>
<evidence type="ECO:0000313" key="9">
    <source>
        <dbReference type="Proteomes" id="UP000050956"/>
    </source>
</evidence>
<gene>
    <name evidence="8" type="ORF">ABB30_09570</name>
</gene>
<dbReference type="STRING" id="336566.ABB30_09570"/>
<evidence type="ECO:0000256" key="5">
    <source>
        <dbReference type="ARBA" id="ARBA00022989"/>
    </source>
</evidence>
<comment type="subcellular location">
    <subcellularLocation>
        <location evidence="1">Endomembrane system</location>
        <topology evidence="1">Multi-pass membrane protein</topology>
    </subcellularLocation>
    <subcellularLocation>
        <location evidence="2">Endoplasmic reticulum membrane</location>
    </subcellularLocation>
</comment>
<evidence type="ECO:0000256" key="1">
    <source>
        <dbReference type="ARBA" id="ARBA00004127"/>
    </source>
</evidence>
<keyword evidence="5 7" id="KW-1133">Transmembrane helix</keyword>
<keyword evidence="3 7" id="KW-0812">Transmembrane</keyword>
<protein>
    <recommendedName>
        <fullName evidence="10">Transmembrane protein</fullName>
    </recommendedName>
</protein>
<dbReference type="PANTHER" id="PTHR13416">
    <property type="match status" value="1"/>
</dbReference>
<feature type="transmembrane region" description="Helical" evidence="7">
    <location>
        <begin position="292"/>
        <end position="320"/>
    </location>
</feature>
<proteinExistence type="predicted"/>
<dbReference type="EMBL" id="LDJM01000022">
    <property type="protein sequence ID" value="KRG76560.1"/>
    <property type="molecule type" value="Genomic_DNA"/>
</dbReference>
<keyword evidence="4" id="KW-0256">Endoplasmic reticulum</keyword>
<organism evidence="8 9">
    <name type="scientific">Stenotrophomonas ginsengisoli</name>
    <dbReference type="NCBI Taxonomy" id="336566"/>
    <lineage>
        <taxon>Bacteria</taxon>
        <taxon>Pseudomonadati</taxon>
        <taxon>Pseudomonadota</taxon>
        <taxon>Gammaproteobacteria</taxon>
        <taxon>Lysobacterales</taxon>
        <taxon>Lysobacteraceae</taxon>
        <taxon>Stenotrophomonas</taxon>
    </lineage>
</organism>
<name>A0A0R0D4W1_9GAMM</name>